<keyword evidence="1" id="KW-0472">Membrane</keyword>
<evidence type="ECO:0000313" key="2">
    <source>
        <dbReference type="EMBL" id="QDU39410.1"/>
    </source>
</evidence>
<keyword evidence="1" id="KW-0812">Transmembrane</keyword>
<name>A0A517ZAE5_9PLAN</name>
<protein>
    <submittedName>
        <fullName evidence="2">Uncharacterized protein</fullName>
    </submittedName>
</protein>
<feature type="transmembrane region" description="Helical" evidence="1">
    <location>
        <begin position="7"/>
        <end position="28"/>
    </location>
</feature>
<dbReference type="KEGG" id="mri:Mal4_37550"/>
<organism evidence="2 3">
    <name type="scientific">Maioricimonas rarisocia</name>
    <dbReference type="NCBI Taxonomy" id="2528026"/>
    <lineage>
        <taxon>Bacteria</taxon>
        <taxon>Pseudomonadati</taxon>
        <taxon>Planctomycetota</taxon>
        <taxon>Planctomycetia</taxon>
        <taxon>Planctomycetales</taxon>
        <taxon>Planctomycetaceae</taxon>
        <taxon>Maioricimonas</taxon>
    </lineage>
</organism>
<evidence type="ECO:0000313" key="3">
    <source>
        <dbReference type="Proteomes" id="UP000320496"/>
    </source>
</evidence>
<dbReference type="EMBL" id="CP036275">
    <property type="protein sequence ID" value="QDU39410.1"/>
    <property type="molecule type" value="Genomic_DNA"/>
</dbReference>
<keyword evidence="3" id="KW-1185">Reference proteome</keyword>
<gene>
    <name evidence="2" type="ORF">Mal4_37550</name>
</gene>
<reference evidence="2 3" key="1">
    <citation type="submission" date="2019-02" db="EMBL/GenBank/DDBJ databases">
        <title>Deep-cultivation of Planctomycetes and their phenomic and genomic characterization uncovers novel biology.</title>
        <authorList>
            <person name="Wiegand S."/>
            <person name="Jogler M."/>
            <person name="Boedeker C."/>
            <person name="Pinto D."/>
            <person name="Vollmers J."/>
            <person name="Rivas-Marin E."/>
            <person name="Kohn T."/>
            <person name="Peeters S.H."/>
            <person name="Heuer A."/>
            <person name="Rast P."/>
            <person name="Oberbeckmann S."/>
            <person name="Bunk B."/>
            <person name="Jeske O."/>
            <person name="Meyerdierks A."/>
            <person name="Storesund J.E."/>
            <person name="Kallscheuer N."/>
            <person name="Luecker S."/>
            <person name="Lage O.M."/>
            <person name="Pohl T."/>
            <person name="Merkel B.J."/>
            <person name="Hornburger P."/>
            <person name="Mueller R.-W."/>
            <person name="Bruemmer F."/>
            <person name="Labrenz M."/>
            <person name="Spormann A.M."/>
            <person name="Op den Camp H."/>
            <person name="Overmann J."/>
            <person name="Amann R."/>
            <person name="Jetten M.S.M."/>
            <person name="Mascher T."/>
            <person name="Medema M.H."/>
            <person name="Devos D.P."/>
            <person name="Kaster A.-K."/>
            <person name="Ovreas L."/>
            <person name="Rohde M."/>
            <person name="Galperin M.Y."/>
            <person name="Jogler C."/>
        </authorList>
    </citation>
    <scope>NUCLEOTIDE SEQUENCE [LARGE SCALE GENOMIC DNA]</scope>
    <source>
        <strain evidence="2 3">Mal4</strain>
    </source>
</reference>
<sequence length="135" mass="14720">MKHSKTKLVYAVFGIVAVVIAVNIAIRWETPKPEKLTIAVTGTEGRAVEAKIQADGSERTLEGTIPAEFAIEAHQLSWEVTRIDGPAKEKFQVAVHSPSVKNWGGSAEDFKVVRGGSIGPTGLRHKRAWLGRLHE</sequence>
<dbReference type="AlphaFoldDB" id="A0A517ZAE5"/>
<proteinExistence type="predicted"/>
<dbReference type="OrthoDB" id="9833160at2"/>
<accession>A0A517ZAE5</accession>
<dbReference type="RefSeq" id="WP_145370593.1">
    <property type="nucleotide sequence ID" value="NZ_CP036275.1"/>
</dbReference>
<keyword evidence="1" id="KW-1133">Transmembrane helix</keyword>
<evidence type="ECO:0000256" key="1">
    <source>
        <dbReference type="SAM" id="Phobius"/>
    </source>
</evidence>
<dbReference type="Proteomes" id="UP000320496">
    <property type="component" value="Chromosome"/>
</dbReference>